<gene>
    <name evidence="2" type="ORF">EHAR0213_LOCUS1364</name>
</gene>
<evidence type="ECO:0000313" key="2">
    <source>
        <dbReference type="EMBL" id="CAE0342457.1"/>
    </source>
</evidence>
<dbReference type="Pfam" id="PF01756">
    <property type="entry name" value="ACOX"/>
    <property type="match status" value="1"/>
</dbReference>
<dbReference type="AlphaFoldDB" id="A0A7S3N5B5"/>
<accession>A0A7S3N5B5</accession>
<sequence>MVKAFLDRYILACYIEFLSTFQADSHEKEMFTKLALISIHSQLIEDSRIFTSVLDEAKIEYLKESVISLNKELKNDIVVITYALPYSEKLYGVIAHPENMYQRIMKSVRETPGCLERPDEWKYLYKL</sequence>
<dbReference type="GO" id="GO:0003997">
    <property type="term" value="F:acyl-CoA oxidase activity"/>
    <property type="evidence" value="ECO:0007669"/>
    <property type="project" value="InterPro"/>
</dbReference>
<dbReference type="Gene3D" id="1.20.140.10">
    <property type="entry name" value="Butyryl-CoA Dehydrogenase, subunit A, domain 3"/>
    <property type="match status" value="1"/>
</dbReference>
<dbReference type="GO" id="GO:0006635">
    <property type="term" value="P:fatty acid beta-oxidation"/>
    <property type="evidence" value="ECO:0007669"/>
    <property type="project" value="InterPro"/>
</dbReference>
<proteinExistence type="predicted"/>
<dbReference type="GO" id="GO:0005777">
    <property type="term" value="C:peroxisome"/>
    <property type="evidence" value="ECO:0007669"/>
    <property type="project" value="InterPro"/>
</dbReference>
<name>A0A7S3N5B5_9SPIT</name>
<protein>
    <recommendedName>
        <fullName evidence="1">Acyl-CoA oxidase C-terminal domain-containing protein</fullName>
    </recommendedName>
</protein>
<evidence type="ECO:0000259" key="1">
    <source>
        <dbReference type="Pfam" id="PF01756"/>
    </source>
</evidence>
<reference evidence="2" key="1">
    <citation type="submission" date="2021-01" db="EMBL/GenBank/DDBJ databases">
        <authorList>
            <person name="Corre E."/>
            <person name="Pelletier E."/>
            <person name="Niang G."/>
            <person name="Scheremetjew M."/>
            <person name="Finn R."/>
            <person name="Kale V."/>
            <person name="Holt S."/>
            <person name="Cochrane G."/>
            <person name="Meng A."/>
            <person name="Brown T."/>
            <person name="Cohen L."/>
        </authorList>
    </citation>
    <scope>NUCLEOTIDE SEQUENCE</scope>
    <source>
        <strain evidence="2">FSP1.4</strain>
    </source>
</reference>
<dbReference type="InterPro" id="IPR002655">
    <property type="entry name" value="Acyl-CoA_oxidase_C"/>
</dbReference>
<dbReference type="EMBL" id="HBII01003090">
    <property type="protein sequence ID" value="CAE0342457.1"/>
    <property type="molecule type" value="Transcribed_RNA"/>
</dbReference>
<organism evidence="2">
    <name type="scientific">Euplotes harpa</name>
    <dbReference type="NCBI Taxonomy" id="151035"/>
    <lineage>
        <taxon>Eukaryota</taxon>
        <taxon>Sar</taxon>
        <taxon>Alveolata</taxon>
        <taxon>Ciliophora</taxon>
        <taxon>Intramacronucleata</taxon>
        <taxon>Spirotrichea</taxon>
        <taxon>Hypotrichia</taxon>
        <taxon>Euplotida</taxon>
        <taxon>Euplotidae</taxon>
        <taxon>Euplotes</taxon>
    </lineage>
</organism>
<dbReference type="InterPro" id="IPR036250">
    <property type="entry name" value="AcylCo_DH-like_C"/>
</dbReference>
<feature type="domain" description="Acyl-CoA oxidase C-terminal" evidence="1">
    <location>
        <begin position="3"/>
        <end position="123"/>
    </location>
</feature>
<dbReference type="SUPFAM" id="SSF47203">
    <property type="entry name" value="Acyl-CoA dehydrogenase C-terminal domain-like"/>
    <property type="match status" value="1"/>
</dbReference>